<gene>
    <name evidence="2" type="ORF">ASPWEDRAFT_504059</name>
</gene>
<keyword evidence="1" id="KW-0472">Membrane</keyword>
<name>A0A1L9RK24_ASPWE</name>
<reference evidence="3" key="1">
    <citation type="journal article" date="2017" name="Genome Biol.">
        <title>Comparative genomics reveals high biological diversity and specific adaptations in the industrially and medically important fungal genus Aspergillus.</title>
        <authorList>
            <person name="de Vries R.P."/>
            <person name="Riley R."/>
            <person name="Wiebenga A."/>
            <person name="Aguilar-Osorio G."/>
            <person name="Amillis S."/>
            <person name="Uchima C.A."/>
            <person name="Anderluh G."/>
            <person name="Asadollahi M."/>
            <person name="Askin M."/>
            <person name="Barry K."/>
            <person name="Battaglia E."/>
            <person name="Bayram O."/>
            <person name="Benocci T."/>
            <person name="Braus-Stromeyer S.A."/>
            <person name="Caldana C."/>
            <person name="Canovas D."/>
            <person name="Cerqueira G.C."/>
            <person name="Chen F."/>
            <person name="Chen W."/>
            <person name="Choi C."/>
            <person name="Clum A."/>
            <person name="Dos Santos R.A."/>
            <person name="Damasio A.R."/>
            <person name="Diallinas G."/>
            <person name="Emri T."/>
            <person name="Fekete E."/>
            <person name="Flipphi M."/>
            <person name="Freyberg S."/>
            <person name="Gallo A."/>
            <person name="Gournas C."/>
            <person name="Habgood R."/>
            <person name="Hainaut M."/>
            <person name="Harispe M.L."/>
            <person name="Henrissat B."/>
            <person name="Hilden K.S."/>
            <person name="Hope R."/>
            <person name="Hossain A."/>
            <person name="Karabika E."/>
            <person name="Karaffa L."/>
            <person name="Karanyi Z."/>
            <person name="Krasevec N."/>
            <person name="Kuo A."/>
            <person name="Kusch H."/>
            <person name="LaButti K."/>
            <person name="Lagendijk E.L."/>
            <person name="Lapidus A."/>
            <person name="Levasseur A."/>
            <person name="Lindquist E."/>
            <person name="Lipzen A."/>
            <person name="Logrieco A.F."/>
            <person name="MacCabe A."/>
            <person name="Maekelae M.R."/>
            <person name="Malavazi I."/>
            <person name="Melin P."/>
            <person name="Meyer V."/>
            <person name="Mielnichuk N."/>
            <person name="Miskei M."/>
            <person name="Molnar A.P."/>
            <person name="Mule G."/>
            <person name="Ngan C.Y."/>
            <person name="Orejas M."/>
            <person name="Orosz E."/>
            <person name="Ouedraogo J.P."/>
            <person name="Overkamp K.M."/>
            <person name="Park H.-S."/>
            <person name="Perrone G."/>
            <person name="Piumi F."/>
            <person name="Punt P.J."/>
            <person name="Ram A.F."/>
            <person name="Ramon A."/>
            <person name="Rauscher S."/>
            <person name="Record E."/>
            <person name="Riano-Pachon D.M."/>
            <person name="Robert V."/>
            <person name="Roehrig J."/>
            <person name="Ruller R."/>
            <person name="Salamov A."/>
            <person name="Salih N.S."/>
            <person name="Samson R.A."/>
            <person name="Sandor E."/>
            <person name="Sanguinetti M."/>
            <person name="Schuetze T."/>
            <person name="Sepcic K."/>
            <person name="Shelest E."/>
            <person name="Sherlock G."/>
            <person name="Sophianopoulou V."/>
            <person name="Squina F.M."/>
            <person name="Sun H."/>
            <person name="Susca A."/>
            <person name="Todd R.B."/>
            <person name="Tsang A."/>
            <person name="Unkles S.E."/>
            <person name="van de Wiele N."/>
            <person name="van Rossen-Uffink D."/>
            <person name="Oliveira J.V."/>
            <person name="Vesth T.C."/>
            <person name="Visser J."/>
            <person name="Yu J.-H."/>
            <person name="Zhou M."/>
            <person name="Andersen M.R."/>
            <person name="Archer D.B."/>
            <person name="Baker S.E."/>
            <person name="Benoit I."/>
            <person name="Brakhage A.A."/>
            <person name="Braus G.H."/>
            <person name="Fischer R."/>
            <person name="Frisvad J.C."/>
            <person name="Goldman G.H."/>
            <person name="Houbraken J."/>
            <person name="Oakley B."/>
            <person name="Pocsi I."/>
            <person name="Scazzocchio C."/>
            <person name="Seiboth B."/>
            <person name="vanKuyk P.A."/>
            <person name="Wortman J."/>
            <person name="Dyer P.S."/>
            <person name="Grigoriev I.V."/>
        </authorList>
    </citation>
    <scope>NUCLEOTIDE SEQUENCE [LARGE SCALE GENOMIC DNA]</scope>
    <source>
        <strain evidence="3">DTO 134E9</strain>
    </source>
</reference>
<feature type="transmembrane region" description="Helical" evidence="1">
    <location>
        <begin position="131"/>
        <end position="149"/>
    </location>
</feature>
<dbReference type="VEuPathDB" id="FungiDB:ASPWEDRAFT_504059"/>
<organism evidence="2 3">
    <name type="scientific">Aspergillus wentii DTO 134E9</name>
    <dbReference type="NCBI Taxonomy" id="1073089"/>
    <lineage>
        <taxon>Eukaryota</taxon>
        <taxon>Fungi</taxon>
        <taxon>Dikarya</taxon>
        <taxon>Ascomycota</taxon>
        <taxon>Pezizomycotina</taxon>
        <taxon>Eurotiomycetes</taxon>
        <taxon>Eurotiomycetidae</taxon>
        <taxon>Eurotiales</taxon>
        <taxon>Aspergillaceae</taxon>
        <taxon>Aspergillus</taxon>
        <taxon>Aspergillus subgen. Cremei</taxon>
    </lineage>
</organism>
<keyword evidence="1" id="KW-0812">Transmembrane</keyword>
<keyword evidence="1" id="KW-1133">Transmembrane helix</keyword>
<dbReference type="RefSeq" id="XP_040688965.1">
    <property type="nucleotide sequence ID" value="XM_040837432.1"/>
</dbReference>
<proteinExistence type="predicted"/>
<dbReference type="Proteomes" id="UP000184383">
    <property type="component" value="Unassembled WGS sequence"/>
</dbReference>
<sequence length="187" mass="21056">MATATAVRGRLTLCGLARPSPHRSGSCPSIRSKLLVLFSSRPPVRSSSSSFLVFFLFYPLFPFYFLLFYVLHFTSFSFQLSCALTVAHLLASGRVCDFPFQLFLLFRLFSLYCCSSSFFSSFRPRPSTLSVGHLPAITLLFHPISPLGLRLSKAVFLSPLHSTLCHETLSTLLLRLFFQSRRPSFPL</sequence>
<evidence type="ECO:0000256" key="1">
    <source>
        <dbReference type="SAM" id="Phobius"/>
    </source>
</evidence>
<dbReference type="EMBL" id="KV878212">
    <property type="protein sequence ID" value="OJJ35289.1"/>
    <property type="molecule type" value="Genomic_DNA"/>
</dbReference>
<feature type="transmembrane region" description="Helical" evidence="1">
    <location>
        <begin position="51"/>
        <end position="71"/>
    </location>
</feature>
<evidence type="ECO:0000313" key="3">
    <source>
        <dbReference type="Proteomes" id="UP000184383"/>
    </source>
</evidence>
<protein>
    <recommendedName>
        <fullName evidence="4">Transmembrane protein</fullName>
    </recommendedName>
</protein>
<dbReference type="AlphaFoldDB" id="A0A1L9RK24"/>
<feature type="transmembrane region" description="Helical" evidence="1">
    <location>
        <begin position="98"/>
        <end position="119"/>
    </location>
</feature>
<dbReference type="GeneID" id="63753280"/>
<accession>A0A1L9RK24</accession>
<evidence type="ECO:0000313" key="2">
    <source>
        <dbReference type="EMBL" id="OJJ35289.1"/>
    </source>
</evidence>
<evidence type="ECO:0008006" key="4">
    <source>
        <dbReference type="Google" id="ProtNLM"/>
    </source>
</evidence>
<keyword evidence="3" id="KW-1185">Reference proteome</keyword>